<dbReference type="EMBL" id="MN739672">
    <property type="protein sequence ID" value="QHT19962.1"/>
    <property type="molecule type" value="Genomic_DNA"/>
</dbReference>
<sequence>MEKISINKLFDNKHAFMALVGLLAILIASWLILYAVPGLVASLFNTILGNIILLVTIILVGIKNVPVAIGLIILFIVLFKFSHYVVKKKEGYRTKNATYPFKI</sequence>
<keyword evidence="1" id="KW-0812">Transmembrane</keyword>
<keyword evidence="1" id="KW-1133">Transmembrane helix</keyword>
<keyword evidence="1" id="KW-0472">Membrane</keyword>
<feature type="transmembrane region" description="Helical" evidence="1">
    <location>
        <begin position="43"/>
        <end position="62"/>
    </location>
</feature>
<name>A0A6C0DTX2_9ZZZZ</name>
<evidence type="ECO:0000313" key="2">
    <source>
        <dbReference type="EMBL" id="QHT19962.1"/>
    </source>
</evidence>
<accession>A0A6C0DTX2</accession>
<protein>
    <submittedName>
        <fullName evidence="2">Uncharacterized protein</fullName>
    </submittedName>
</protein>
<evidence type="ECO:0000256" key="1">
    <source>
        <dbReference type="SAM" id="Phobius"/>
    </source>
</evidence>
<proteinExistence type="predicted"/>
<feature type="transmembrane region" description="Helical" evidence="1">
    <location>
        <begin position="68"/>
        <end position="86"/>
    </location>
</feature>
<feature type="transmembrane region" description="Helical" evidence="1">
    <location>
        <begin position="15"/>
        <end position="36"/>
    </location>
</feature>
<dbReference type="AlphaFoldDB" id="A0A6C0DTX2"/>
<organism evidence="2">
    <name type="scientific">viral metagenome</name>
    <dbReference type="NCBI Taxonomy" id="1070528"/>
    <lineage>
        <taxon>unclassified sequences</taxon>
        <taxon>metagenomes</taxon>
        <taxon>organismal metagenomes</taxon>
    </lineage>
</organism>
<reference evidence="2" key="1">
    <citation type="journal article" date="2020" name="Nature">
        <title>Giant virus diversity and host interactions through global metagenomics.</title>
        <authorList>
            <person name="Schulz F."/>
            <person name="Roux S."/>
            <person name="Paez-Espino D."/>
            <person name="Jungbluth S."/>
            <person name="Walsh D.A."/>
            <person name="Denef V.J."/>
            <person name="McMahon K.D."/>
            <person name="Konstantinidis K.T."/>
            <person name="Eloe-Fadrosh E.A."/>
            <person name="Kyrpides N.C."/>
            <person name="Woyke T."/>
        </authorList>
    </citation>
    <scope>NUCLEOTIDE SEQUENCE</scope>
    <source>
        <strain evidence="2">GVMAG-M-3300023174-5</strain>
    </source>
</reference>